<dbReference type="InterPro" id="IPR016088">
    <property type="entry name" value="Chalcone_isomerase_3-sand"/>
</dbReference>
<proteinExistence type="predicted"/>
<reference evidence="3 4" key="1">
    <citation type="submission" date="2016-11" db="EMBL/GenBank/DDBJ databases">
        <authorList>
            <person name="Jaros S."/>
            <person name="Januszkiewicz K."/>
            <person name="Wedrychowicz H."/>
        </authorList>
    </citation>
    <scope>NUCLEOTIDE SEQUENCE [LARGE SCALE GENOMIC DNA]</scope>
    <source>
        <strain evidence="3 4">DSM 16917</strain>
    </source>
</reference>
<evidence type="ECO:0000313" key="4">
    <source>
        <dbReference type="Proteomes" id="UP000184268"/>
    </source>
</evidence>
<dbReference type="OrthoDB" id="270742at2"/>
<evidence type="ECO:0000259" key="2">
    <source>
        <dbReference type="Pfam" id="PF16036"/>
    </source>
</evidence>
<dbReference type="GO" id="GO:0016872">
    <property type="term" value="F:intramolecular lyase activity"/>
    <property type="evidence" value="ECO:0007669"/>
    <property type="project" value="InterPro"/>
</dbReference>
<keyword evidence="1" id="KW-0732">Signal</keyword>
<dbReference type="SUPFAM" id="SSF54626">
    <property type="entry name" value="Chalcone isomerase"/>
    <property type="match status" value="1"/>
</dbReference>
<dbReference type="InterPro" id="IPR016087">
    <property type="entry name" value="Chalcone_isomerase"/>
</dbReference>
<dbReference type="Proteomes" id="UP000184268">
    <property type="component" value="Unassembled WGS sequence"/>
</dbReference>
<dbReference type="Gene3D" id="3.50.70.10">
    <property type="match status" value="1"/>
</dbReference>
<evidence type="ECO:0000313" key="3">
    <source>
        <dbReference type="EMBL" id="SHH28351.1"/>
    </source>
</evidence>
<dbReference type="STRING" id="299255.SAMN02745129_1704"/>
<evidence type="ECO:0000256" key="1">
    <source>
        <dbReference type="SAM" id="SignalP"/>
    </source>
</evidence>
<dbReference type="Pfam" id="PF16036">
    <property type="entry name" value="Chalcone_3"/>
    <property type="match status" value="1"/>
</dbReference>
<dbReference type="AlphaFoldDB" id="A0A1M5RQE0"/>
<organism evidence="3 4">
    <name type="scientific">Ferrimonas marina</name>
    <dbReference type="NCBI Taxonomy" id="299255"/>
    <lineage>
        <taxon>Bacteria</taxon>
        <taxon>Pseudomonadati</taxon>
        <taxon>Pseudomonadota</taxon>
        <taxon>Gammaproteobacteria</taxon>
        <taxon>Alteromonadales</taxon>
        <taxon>Ferrimonadaceae</taxon>
        <taxon>Ferrimonas</taxon>
    </lineage>
</organism>
<keyword evidence="4" id="KW-1185">Reference proteome</keyword>
<sequence length="186" mass="20247">MKNLIFALVALLATTAPAKAETLSGVTLQPSIEVQDTNLNYYGAGVRSKFFMKLYVGSLYAEQSGLDANAILDTDGISAVRLNIISGMITSDRMIDTIEEGFDTASGGNVAPLRDRLDRFLAVFDEAVEIDDQFTMVSIPGVGLEAYKNGQLLTLIEGDDFRRTLFAIWLGDKPADKKLKSQMLGK</sequence>
<protein>
    <submittedName>
        <fullName evidence="3">Chalcone isomerase-like</fullName>
    </submittedName>
</protein>
<keyword evidence="3" id="KW-0413">Isomerase</keyword>
<dbReference type="EMBL" id="FQXG01000002">
    <property type="protein sequence ID" value="SHH28351.1"/>
    <property type="molecule type" value="Genomic_DNA"/>
</dbReference>
<dbReference type="InterPro" id="IPR036298">
    <property type="entry name" value="Chalcone_isomerase_sf"/>
</dbReference>
<name>A0A1M5RQE0_9GAMM</name>
<dbReference type="RefSeq" id="WP_067658987.1">
    <property type="nucleotide sequence ID" value="NZ_FQXG01000002.1"/>
</dbReference>
<accession>A0A1M5RQE0</accession>
<gene>
    <name evidence="3" type="ORF">SAMN02745129_1704</name>
</gene>
<feature type="signal peptide" evidence="1">
    <location>
        <begin position="1"/>
        <end position="20"/>
    </location>
</feature>
<feature type="domain" description="Chalcone isomerase" evidence="2">
    <location>
        <begin position="20"/>
        <end position="185"/>
    </location>
</feature>
<feature type="chain" id="PRO_5009913528" evidence="1">
    <location>
        <begin position="21"/>
        <end position="186"/>
    </location>
</feature>